<organism evidence="3 4">
    <name type="scientific">Sphaerisporangium dianthi</name>
    <dbReference type="NCBI Taxonomy" id="1436120"/>
    <lineage>
        <taxon>Bacteria</taxon>
        <taxon>Bacillati</taxon>
        <taxon>Actinomycetota</taxon>
        <taxon>Actinomycetes</taxon>
        <taxon>Streptosporangiales</taxon>
        <taxon>Streptosporangiaceae</taxon>
        <taxon>Sphaerisporangium</taxon>
    </lineage>
</organism>
<evidence type="ECO:0008006" key="5">
    <source>
        <dbReference type="Google" id="ProtNLM"/>
    </source>
</evidence>
<reference evidence="4" key="1">
    <citation type="journal article" date="2019" name="Int. J. Syst. Evol. Microbiol.">
        <title>The Global Catalogue of Microorganisms (GCM) 10K type strain sequencing project: providing services to taxonomists for standard genome sequencing and annotation.</title>
        <authorList>
            <consortium name="The Broad Institute Genomics Platform"/>
            <consortium name="The Broad Institute Genome Sequencing Center for Infectious Disease"/>
            <person name="Wu L."/>
            <person name="Ma J."/>
        </authorList>
    </citation>
    <scope>NUCLEOTIDE SEQUENCE [LARGE SCALE GENOMIC DNA]</scope>
    <source>
        <strain evidence="4">CGMCC 4.7132</strain>
    </source>
</reference>
<keyword evidence="2" id="KW-1133">Transmembrane helix</keyword>
<evidence type="ECO:0000256" key="2">
    <source>
        <dbReference type="SAM" id="Phobius"/>
    </source>
</evidence>
<feature type="region of interest" description="Disordered" evidence="1">
    <location>
        <begin position="1"/>
        <end position="23"/>
    </location>
</feature>
<gene>
    <name evidence="3" type="ORF">ACFO60_26740</name>
</gene>
<sequence length="227" mass="23587">MDEHRTGRRPYGEPVWPPPEKEGLPPSARLYGAPAAPSRVRVPSWVRRAALFAVVLAAGTALVAGVAAFVASRLNAGPGPVAVEDGVAGVGYTVPPGWAAGTVPPVTGFTSVATADGSALVMARPAGPVSASAPRAATLDLADLYGRLLLHGDTVEVVDDRPVTVNGSTGHSRALRATYSDVVNQPAYLRVMLLTKDGESVVLLALAQPDTPRRRAEIDAVFRGVTW</sequence>
<feature type="transmembrane region" description="Helical" evidence="2">
    <location>
        <begin position="49"/>
        <end position="71"/>
    </location>
</feature>
<evidence type="ECO:0000313" key="3">
    <source>
        <dbReference type="EMBL" id="MFC4534372.1"/>
    </source>
</evidence>
<evidence type="ECO:0000256" key="1">
    <source>
        <dbReference type="SAM" id="MobiDB-lite"/>
    </source>
</evidence>
<proteinExistence type="predicted"/>
<dbReference type="Proteomes" id="UP001596004">
    <property type="component" value="Unassembled WGS sequence"/>
</dbReference>
<keyword evidence="2" id="KW-0812">Transmembrane</keyword>
<keyword evidence="2" id="KW-0472">Membrane</keyword>
<name>A0ABV9CNS2_9ACTN</name>
<protein>
    <recommendedName>
        <fullName evidence="5">Serine/threonine protein kinase</fullName>
    </recommendedName>
</protein>
<comment type="caution">
    <text evidence="3">The sequence shown here is derived from an EMBL/GenBank/DDBJ whole genome shotgun (WGS) entry which is preliminary data.</text>
</comment>
<dbReference type="EMBL" id="JBHSFP010000022">
    <property type="protein sequence ID" value="MFC4534372.1"/>
    <property type="molecule type" value="Genomic_DNA"/>
</dbReference>
<keyword evidence="4" id="KW-1185">Reference proteome</keyword>
<dbReference type="RefSeq" id="WP_380844900.1">
    <property type="nucleotide sequence ID" value="NZ_JBHSFP010000022.1"/>
</dbReference>
<evidence type="ECO:0000313" key="4">
    <source>
        <dbReference type="Proteomes" id="UP001596004"/>
    </source>
</evidence>
<accession>A0ABV9CNS2</accession>